<evidence type="ECO:0000256" key="10">
    <source>
        <dbReference type="HAMAP-Rule" id="MF_00467"/>
    </source>
</evidence>
<evidence type="ECO:0000256" key="4">
    <source>
        <dbReference type="ARBA" id="ARBA00022438"/>
    </source>
</evidence>
<evidence type="ECO:0000256" key="3">
    <source>
        <dbReference type="ARBA" id="ARBA00014897"/>
    </source>
</evidence>
<dbReference type="HAMAP" id="MF_00467">
    <property type="entry name" value="Aminopeptidase_M18_2"/>
    <property type="match status" value="1"/>
</dbReference>
<gene>
    <name evidence="10" type="primary">apeB</name>
    <name evidence="13" type="ORF">A5708_20880</name>
</gene>
<accession>A0A1A2YWD3</accession>
<keyword evidence="7 10" id="KW-0378">Hydrolase</keyword>
<name>A0A1A2YWD3_9MYCO</name>
<dbReference type="CDD" id="cd05658">
    <property type="entry name" value="M18_DAP"/>
    <property type="match status" value="1"/>
</dbReference>
<dbReference type="Gene3D" id="3.40.630.10">
    <property type="entry name" value="Zn peptidases"/>
    <property type="match status" value="1"/>
</dbReference>
<keyword evidence="5 10" id="KW-0645">Protease</keyword>
<evidence type="ECO:0000256" key="12">
    <source>
        <dbReference type="RuleBase" id="RU004387"/>
    </source>
</evidence>
<feature type="binding site" evidence="10">
    <location>
        <position position="407"/>
    </location>
    <ligand>
        <name>Zn(2+)</name>
        <dbReference type="ChEBI" id="CHEBI:29105"/>
    </ligand>
</feature>
<evidence type="ECO:0000256" key="1">
    <source>
        <dbReference type="ARBA" id="ARBA00001947"/>
    </source>
</evidence>
<dbReference type="SUPFAM" id="SSF101821">
    <property type="entry name" value="Aminopeptidase/glucanase lid domain"/>
    <property type="match status" value="1"/>
</dbReference>
<organism evidence="13 14">
    <name type="scientific">Mycobacterium colombiense</name>
    <dbReference type="NCBI Taxonomy" id="339268"/>
    <lineage>
        <taxon>Bacteria</taxon>
        <taxon>Bacillati</taxon>
        <taxon>Actinomycetota</taxon>
        <taxon>Actinomycetes</taxon>
        <taxon>Mycobacteriales</taxon>
        <taxon>Mycobacteriaceae</taxon>
        <taxon>Mycobacterium</taxon>
        <taxon>Mycobacterium avium complex (MAC)</taxon>
    </lineage>
</organism>
<dbReference type="FunFam" id="2.30.250.10:FF:000004">
    <property type="entry name" value="Probable M18 family aminopeptidase 2"/>
    <property type="match status" value="1"/>
</dbReference>
<proteinExistence type="inferred from homology"/>
<dbReference type="AlphaFoldDB" id="A0A1A2YWD3"/>
<evidence type="ECO:0000256" key="7">
    <source>
        <dbReference type="ARBA" id="ARBA00022801"/>
    </source>
</evidence>
<comment type="caution">
    <text evidence="13">The sequence shown here is derived from an EMBL/GenBank/DDBJ whole genome shotgun (WGS) entry which is preliminary data.</text>
</comment>
<evidence type="ECO:0000313" key="13">
    <source>
        <dbReference type="EMBL" id="OBI42584.1"/>
    </source>
</evidence>
<evidence type="ECO:0000256" key="2">
    <source>
        <dbReference type="ARBA" id="ARBA00008290"/>
    </source>
</evidence>
<dbReference type="Pfam" id="PF02127">
    <property type="entry name" value="Peptidase_M18"/>
    <property type="match status" value="1"/>
</dbReference>
<dbReference type="GO" id="GO:0004177">
    <property type="term" value="F:aminopeptidase activity"/>
    <property type="evidence" value="ECO:0007669"/>
    <property type="project" value="UniProtKB-UniRule"/>
</dbReference>
<reference evidence="13 14" key="1">
    <citation type="submission" date="2016-06" db="EMBL/GenBank/DDBJ databases">
        <authorList>
            <person name="Kjaerup R.B."/>
            <person name="Dalgaard T.S."/>
            <person name="Juul-Madsen H.R."/>
        </authorList>
    </citation>
    <scope>NUCLEOTIDE SEQUENCE [LARGE SCALE GENOMIC DNA]</scope>
    <source>
        <strain evidence="13 14">E1334</strain>
    </source>
</reference>
<keyword evidence="9 10" id="KW-0482">Metalloprotease</keyword>
<dbReference type="GO" id="GO:0006508">
    <property type="term" value="P:proteolysis"/>
    <property type="evidence" value="ECO:0007669"/>
    <property type="project" value="UniProtKB-UniRule"/>
</dbReference>
<dbReference type="SUPFAM" id="SSF53187">
    <property type="entry name" value="Zn-dependent exopeptidases"/>
    <property type="match status" value="1"/>
</dbReference>
<comment type="cofactor">
    <cofactor evidence="1 10 12">
        <name>Zn(2+)</name>
        <dbReference type="ChEBI" id="CHEBI:29105"/>
    </cofactor>
</comment>
<keyword evidence="6 10" id="KW-0479">Metal-binding</keyword>
<dbReference type="InterPro" id="IPR023358">
    <property type="entry name" value="Peptidase_M18_dom2"/>
</dbReference>
<dbReference type="Proteomes" id="UP000091846">
    <property type="component" value="Unassembled WGS sequence"/>
</dbReference>
<evidence type="ECO:0000256" key="9">
    <source>
        <dbReference type="ARBA" id="ARBA00023049"/>
    </source>
</evidence>
<evidence type="ECO:0000256" key="8">
    <source>
        <dbReference type="ARBA" id="ARBA00022833"/>
    </source>
</evidence>
<dbReference type="EC" id="3.4.11.-" evidence="10"/>
<sequence length="432" mass="45844">MSGGPRNQAKSSASAQGLCDFIDASPSPFHVCATVAARLIAAGYTELSEAKHWPSEPGRYFTVRAGSLVAWNSDGADGPFRIVGAHTDSPNLRVKQHPDRVVAGWRVVALEPYGGAWLNSWLDRDLGISGRLSVRADDEDGGIAHRLVRIDEPILRVPQLAIHLAEDRKSLTLDPQRHLNAVWGVGETPRSFVDFVAERAGLPASDVLAADLMTHDLTPATVIGADASLLSAPRLDNQASCYAGLEALLAVEPAGAQLPVLVIFDHEEVGSSSDHGAQSDLLGTVLERIVLAAGGSREDYLRRLPASLLASADMAHATHPNYPERHEPGHRIAVNAGPVLKVHPNLRYATDGRTAAAFALACRQAGVELQRYEHRADLPCGSTIGPLTSARTGIPTVDVGAAQLAMHSARELMGAHDVAAYSAAMQAFLSAD</sequence>
<dbReference type="InterPro" id="IPR022984">
    <property type="entry name" value="M18_aminopeptidase_2"/>
</dbReference>
<dbReference type="PANTHER" id="PTHR28570:SF3">
    <property type="entry name" value="ASPARTYL AMINOPEPTIDASE"/>
    <property type="match status" value="1"/>
</dbReference>
<protein>
    <recommendedName>
        <fullName evidence="3 10">Probable M18 family aminopeptidase 2</fullName>
        <ecNumber evidence="10">3.4.11.-</ecNumber>
    </recommendedName>
</protein>
<dbReference type="EMBL" id="LZKI01000073">
    <property type="protein sequence ID" value="OBI42584.1"/>
    <property type="molecule type" value="Genomic_DNA"/>
</dbReference>
<comment type="similarity">
    <text evidence="2 10 11">Belongs to the peptidase M18 family.</text>
</comment>
<evidence type="ECO:0000313" key="14">
    <source>
        <dbReference type="Proteomes" id="UP000091846"/>
    </source>
</evidence>
<dbReference type="OrthoDB" id="5288740at2"/>
<dbReference type="GO" id="GO:0008270">
    <property type="term" value="F:zinc ion binding"/>
    <property type="evidence" value="ECO:0007669"/>
    <property type="project" value="UniProtKB-UniRule"/>
</dbReference>
<evidence type="ECO:0000256" key="5">
    <source>
        <dbReference type="ARBA" id="ARBA00022670"/>
    </source>
</evidence>
<dbReference type="InterPro" id="IPR001948">
    <property type="entry name" value="Peptidase_M18"/>
</dbReference>
<evidence type="ECO:0000256" key="6">
    <source>
        <dbReference type="ARBA" id="ARBA00022723"/>
    </source>
</evidence>
<dbReference type="PRINTS" id="PR00932">
    <property type="entry name" value="AMINO1PTASE"/>
</dbReference>
<dbReference type="GO" id="GO:0005737">
    <property type="term" value="C:cytoplasm"/>
    <property type="evidence" value="ECO:0007669"/>
    <property type="project" value="UniProtKB-ARBA"/>
</dbReference>
<feature type="binding site" evidence="10">
    <location>
        <position position="163"/>
    </location>
    <ligand>
        <name>Zn(2+)</name>
        <dbReference type="ChEBI" id="CHEBI:29105"/>
    </ligand>
</feature>
<dbReference type="Gene3D" id="2.30.250.10">
    <property type="entry name" value="Aminopeptidase i, Domain 2"/>
    <property type="match status" value="1"/>
</dbReference>
<evidence type="ECO:0000256" key="11">
    <source>
        <dbReference type="RuleBase" id="RU004386"/>
    </source>
</evidence>
<dbReference type="PANTHER" id="PTHR28570">
    <property type="entry name" value="ASPARTYL AMINOPEPTIDASE"/>
    <property type="match status" value="1"/>
</dbReference>
<keyword evidence="4 10" id="KW-0031">Aminopeptidase</keyword>
<feature type="binding site" evidence="10">
    <location>
        <position position="86"/>
    </location>
    <ligand>
        <name>Zn(2+)</name>
        <dbReference type="ChEBI" id="CHEBI:29105"/>
    </ligand>
</feature>
<keyword evidence="8 10" id="KW-0862">Zinc</keyword>
<dbReference type="NCBIfam" id="NF002759">
    <property type="entry name" value="PRK02813.1"/>
    <property type="match status" value="1"/>
</dbReference>
<dbReference type="GO" id="GO:0008237">
    <property type="term" value="F:metallopeptidase activity"/>
    <property type="evidence" value="ECO:0007669"/>
    <property type="project" value="UniProtKB-UniRule"/>
</dbReference>